<dbReference type="PANTHER" id="PTHR33055">
    <property type="entry name" value="TRANSPOSASE FOR INSERTION SEQUENCE ELEMENT IS1111A"/>
    <property type="match status" value="1"/>
</dbReference>
<dbReference type="PANTHER" id="PTHR33055:SF3">
    <property type="entry name" value="PUTATIVE TRANSPOSASE FOR IS117-RELATED"/>
    <property type="match status" value="1"/>
</dbReference>
<organism evidence="3 4">
    <name type="scientific">Paenimyroides ummariense</name>
    <dbReference type="NCBI Taxonomy" id="913024"/>
    <lineage>
        <taxon>Bacteria</taxon>
        <taxon>Pseudomonadati</taxon>
        <taxon>Bacteroidota</taxon>
        <taxon>Flavobacteriia</taxon>
        <taxon>Flavobacteriales</taxon>
        <taxon>Flavobacteriaceae</taxon>
        <taxon>Paenimyroides</taxon>
    </lineage>
</organism>
<proteinExistence type="predicted"/>
<dbReference type="Pfam" id="PF01548">
    <property type="entry name" value="DEDD_Tnp_IS110"/>
    <property type="match status" value="1"/>
</dbReference>
<name>A0A1I5H2K4_9FLAO</name>
<gene>
    <name evidence="3" type="ORF">SAMN05421741_1731</name>
</gene>
<dbReference type="Pfam" id="PF02371">
    <property type="entry name" value="Transposase_20"/>
    <property type="match status" value="1"/>
</dbReference>
<evidence type="ECO:0000313" key="4">
    <source>
        <dbReference type="Proteomes" id="UP000199036"/>
    </source>
</evidence>
<sequence length="325" mass="37386">MEKVFIGVDVSKLTLDFYVKSNSSQQHYRINNSVKAIKKLLKPFQNNENTIIAMENTGRYNFALYEFLAVNNFSVFVVNPLHLKRSIGLLRGKNDKIDAQRICLFIEKNHMDLESWNPSSIDIQKISLLNTERRHRVKLKSGLLRQTQDLKLLKNIADKEIIKLNQQLIKTIEKQIKVIEDKILELIFSNDELKEQFNRMISIPGVGKVLATLMIIKTKGFSEVKSARKMACFAGVVPFEHRSGSSIYYKPRISTMADKELKKVLHLAALSTIRLKNDMAAYFNRKVNEGKNKMSVLNAVRNKIIHRIYAVVKNKSVYENCLVVS</sequence>
<keyword evidence="4" id="KW-1185">Reference proteome</keyword>
<reference evidence="4" key="1">
    <citation type="submission" date="2016-10" db="EMBL/GenBank/DDBJ databases">
        <authorList>
            <person name="Varghese N."/>
            <person name="Submissions S."/>
        </authorList>
    </citation>
    <scope>NUCLEOTIDE SEQUENCE [LARGE SCALE GENOMIC DNA]</scope>
    <source>
        <strain evidence="4">DS-12</strain>
    </source>
</reference>
<dbReference type="InterPro" id="IPR003346">
    <property type="entry name" value="Transposase_20"/>
</dbReference>
<dbReference type="Proteomes" id="UP000199036">
    <property type="component" value="Unassembled WGS sequence"/>
</dbReference>
<dbReference type="InterPro" id="IPR002525">
    <property type="entry name" value="Transp_IS110-like_N"/>
</dbReference>
<dbReference type="NCBIfam" id="NF033542">
    <property type="entry name" value="transpos_IS110"/>
    <property type="match status" value="1"/>
</dbReference>
<dbReference type="GO" id="GO:0003677">
    <property type="term" value="F:DNA binding"/>
    <property type="evidence" value="ECO:0007669"/>
    <property type="project" value="InterPro"/>
</dbReference>
<dbReference type="GO" id="GO:0006313">
    <property type="term" value="P:DNA transposition"/>
    <property type="evidence" value="ECO:0007669"/>
    <property type="project" value="InterPro"/>
</dbReference>
<accession>A0A1I5H2K4</accession>
<dbReference type="OrthoDB" id="964423at2"/>
<evidence type="ECO:0000259" key="2">
    <source>
        <dbReference type="Pfam" id="PF02371"/>
    </source>
</evidence>
<dbReference type="GO" id="GO:0004803">
    <property type="term" value="F:transposase activity"/>
    <property type="evidence" value="ECO:0007669"/>
    <property type="project" value="InterPro"/>
</dbReference>
<dbReference type="AlphaFoldDB" id="A0A1I5H2K4"/>
<evidence type="ECO:0000259" key="1">
    <source>
        <dbReference type="Pfam" id="PF01548"/>
    </source>
</evidence>
<protein>
    <submittedName>
        <fullName evidence="3">Transposase</fullName>
    </submittedName>
</protein>
<dbReference type="EMBL" id="FOVI01000073">
    <property type="protein sequence ID" value="SFO42266.1"/>
    <property type="molecule type" value="Genomic_DNA"/>
</dbReference>
<feature type="domain" description="Transposase IS116/IS110/IS902 C-terminal" evidence="2">
    <location>
        <begin position="201"/>
        <end position="283"/>
    </location>
</feature>
<feature type="domain" description="Transposase IS110-like N-terminal" evidence="1">
    <location>
        <begin position="6"/>
        <end position="147"/>
    </location>
</feature>
<dbReference type="RefSeq" id="WP_091526706.1">
    <property type="nucleotide sequence ID" value="NZ_FOVI01000073.1"/>
</dbReference>
<dbReference type="InterPro" id="IPR047650">
    <property type="entry name" value="Transpos_IS110"/>
</dbReference>
<evidence type="ECO:0000313" key="3">
    <source>
        <dbReference type="EMBL" id="SFO42266.1"/>
    </source>
</evidence>